<keyword evidence="1" id="KW-1133">Transmembrane helix</keyword>
<dbReference type="InterPro" id="IPR040339">
    <property type="entry name" value="At1g16860-like"/>
</dbReference>
<gene>
    <name evidence="2" type="ORF">FH972_003758</name>
</gene>
<proteinExistence type="predicted"/>
<keyword evidence="3" id="KW-1185">Reference proteome</keyword>
<feature type="transmembrane region" description="Helical" evidence="1">
    <location>
        <begin position="50"/>
        <end position="71"/>
    </location>
</feature>
<reference evidence="2 3" key="1">
    <citation type="submission" date="2019-06" db="EMBL/GenBank/DDBJ databases">
        <title>A chromosomal-level reference genome of Carpinus fangiana (Coryloideae, Betulaceae).</title>
        <authorList>
            <person name="Yang X."/>
            <person name="Wang Z."/>
            <person name="Zhang L."/>
            <person name="Hao G."/>
            <person name="Liu J."/>
            <person name="Yang Y."/>
        </authorList>
    </citation>
    <scope>NUCLEOTIDE SEQUENCE [LARGE SCALE GENOMIC DNA]</scope>
    <source>
        <strain evidence="2">Cfa_2016G</strain>
        <tissue evidence="2">Leaf</tissue>
    </source>
</reference>
<sequence>MNELSDAAPEDQHCCTCNPIPPLVFYILIPIFLLGLSVSVLILIAVHNALFFVSLLVLSALVIAFMVWNTLQWKSNGAILFFLRSLPQSDLRMAREGQLVKITGLASCGSVALESSYEKATRCIYASTLLYEYRGFDLTPVNLKKSCFQWSLAYCERSAADFYITDRKSGVRALVKAGSDCKVIPLVIESKLVNTTRQCRTLSPDLRKWLRDRSLSEEARVLRLEEGYVQEGSCVTVIGMLHQNNDIVMIIQPPEVISTGCLWRKLLLPVDIDGLILQVSQMAGLVSNQESRQQTEW</sequence>
<dbReference type="EMBL" id="CM017321">
    <property type="protein sequence ID" value="KAE7999314.1"/>
    <property type="molecule type" value="Genomic_DNA"/>
</dbReference>
<name>A0A5N6QLR1_9ROSI</name>
<dbReference type="AlphaFoldDB" id="A0A5N6QLR1"/>
<evidence type="ECO:0000313" key="3">
    <source>
        <dbReference type="Proteomes" id="UP000327013"/>
    </source>
</evidence>
<dbReference type="Proteomes" id="UP000327013">
    <property type="component" value="Chromosome 1"/>
</dbReference>
<dbReference type="PANTHER" id="PTHR33709">
    <property type="entry name" value="OSJNBA0035M09.9 PROTEIN"/>
    <property type="match status" value="1"/>
</dbReference>
<dbReference type="OrthoDB" id="1875545at2759"/>
<keyword evidence="1" id="KW-0812">Transmembrane</keyword>
<keyword evidence="1" id="KW-0472">Membrane</keyword>
<organism evidence="2 3">
    <name type="scientific">Carpinus fangiana</name>
    <dbReference type="NCBI Taxonomy" id="176857"/>
    <lineage>
        <taxon>Eukaryota</taxon>
        <taxon>Viridiplantae</taxon>
        <taxon>Streptophyta</taxon>
        <taxon>Embryophyta</taxon>
        <taxon>Tracheophyta</taxon>
        <taxon>Spermatophyta</taxon>
        <taxon>Magnoliopsida</taxon>
        <taxon>eudicotyledons</taxon>
        <taxon>Gunneridae</taxon>
        <taxon>Pentapetalae</taxon>
        <taxon>rosids</taxon>
        <taxon>fabids</taxon>
        <taxon>Fagales</taxon>
        <taxon>Betulaceae</taxon>
        <taxon>Carpinus</taxon>
    </lineage>
</organism>
<dbReference type="PANTHER" id="PTHR33709:SF20">
    <property type="entry name" value="OS04G0541900 PROTEIN"/>
    <property type="match status" value="1"/>
</dbReference>
<protein>
    <submittedName>
        <fullName evidence="2">Uncharacterized protein</fullName>
    </submittedName>
</protein>
<feature type="transmembrane region" description="Helical" evidence="1">
    <location>
        <begin position="23"/>
        <end position="44"/>
    </location>
</feature>
<accession>A0A5N6QLR1</accession>
<evidence type="ECO:0000313" key="2">
    <source>
        <dbReference type="EMBL" id="KAE7999314.1"/>
    </source>
</evidence>
<evidence type="ECO:0000256" key="1">
    <source>
        <dbReference type="SAM" id="Phobius"/>
    </source>
</evidence>